<comment type="caution">
    <text evidence="1">The sequence shown here is derived from an EMBL/GenBank/DDBJ whole genome shotgun (WGS) entry which is preliminary data.</text>
</comment>
<evidence type="ECO:0000313" key="1">
    <source>
        <dbReference type="EMBL" id="MPM35182.1"/>
    </source>
</evidence>
<accession>A0A644Z327</accession>
<organism evidence="1">
    <name type="scientific">bioreactor metagenome</name>
    <dbReference type="NCBI Taxonomy" id="1076179"/>
    <lineage>
        <taxon>unclassified sequences</taxon>
        <taxon>metagenomes</taxon>
        <taxon>ecological metagenomes</taxon>
    </lineage>
</organism>
<dbReference type="AlphaFoldDB" id="A0A644Z327"/>
<name>A0A644Z327_9ZZZZ</name>
<gene>
    <name evidence="1" type="ORF">SDC9_81772</name>
</gene>
<reference evidence="1" key="1">
    <citation type="submission" date="2019-08" db="EMBL/GenBank/DDBJ databases">
        <authorList>
            <person name="Kucharzyk K."/>
            <person name="Murdoch R.W."/>
            <person name="Higgins S."/>
            <person name="Loffler F."/>
        </authorList>
    </citation>
    <scope>NUCLEOTIDE SEQUENCE</scope>
</reference>
<sequence>MKWGVTFAVIVTAAVALYVYEKKCREADEEGCKIIYQHPQYDPYEEQTETSEI</sequence>
<proteinExistence type="predicted"/>
<dbReference type="EMBL" id="VSSQ01007203">
    <property type="protein sequence ID" value="MPM35182.1"/>
    <property type="molecule type" value="Genomic_DNA"/>
</dbReference>
<protein>
    <submittedName>
        <fullName evidence="1">Uncharacterized protein</fullName>
    </submittedName>
</protein>